<feature type="compositionally biased region" description="Basic and acidic residues" evidence="1">
    <location>
        <begin position="514"/>
        <end position="538"/>
    </location>
</feature>
<accession>A0A3M7C4I5</accession>
<proteinExistence type="predicted"/>
<dbReference type="VEuPathDB" id="FungiDB:BTJ68_10218"/>
<evidence type="ECO:0000256" key="1">
    <source>
        <dbReference type="SAM" id="MobiDB-lite"/>
    </source>
</evidence>
<sequence>MAAALPQPGDGAWLVNFSKYRSRRPKRSKSKPRSFLPHVEDDAAPTRLTSTSSLTSLHNIGSSNSPSFLPHLQEHSLPTSSHNMMRTMTVPQISTSANDSTALSAAPNLRHLPAPVKLLPESKVKNTPEKLTDFGSKQTNKKRSRSAKKKMAAGDKAVPPHLHAKTATAQPKPKVPRDAKASQQDIDIREKLAIEFGVTVEHPKPVHESHELSGDANDKNVGPVDTNVSTGLQPGTTQHKEPTTTSKDAETPTKNTGKGKKGRSKPTSHSKAAREASNDFVPFKGLAGNESRVERPDVKTGDKTFQRQSIWARKTDFPKVDPSSKAFADIPSKTFGSFSNIDSAEADGGWGDGKKRRAPANAQGFELSDWNDQWAPAPLDWDARPAFRDDRKLMQIECWIVEATDALQKEQYQLAAHEIAKCAEDIVPSYWIPHGFPGSSSLQAFWKDVSNSKHPEPVEEKDLDGVRPWWECLQPHHNMMLLRYEHPRITSVDPDETLDERLARENDLGSAQHSENRRRLERAKRDAKREKRRKADEKTLAMNRSRSTLPHEKIKPDPDLKLFVRPARSADMTAIRDIYNHYIDNTCCAPETERITENDMLRRFQRITKSGLPFLIACKSGGIIKGVRRKRDPENELFLSDVVLGFAYAEDHGQGQPMYRSTVDLHVFVDKQFLLQSIAKCLLDKMIGILDPAYIERGGFDSRCDGLEATGSIRTVKNIIARVPFDAPQRLEWVAKWLIDWLGFEQKGVLEGIGVKNERLVSEALFQRNNGVKKDVKQSTLSPW</sequence>
<feature type="compositionally biased region" description="Basic residues" evidence="1">
    <location>
        <begin position="139"/>
        <end position="151"/>
    </location>
</feature>
<feature type="compositionally biased region" description="Basic and acidic residues" evidence="1">
    <location>
        <begin position="201"/>
        <end position="218"/>
    </location>
</feature>
<feature type="compositionally biased region" description="Basic and acidic residues" evidence="1">
    <location>
        <begin position="175"/>
        <end position="186"/>
    </location>
</feature>
<feature type="region of interest" description="Disordered" evidence="1">
    <location>
        <begin position="1"/>
        <end position="47"/>
    </location>
</feature>
<dbReference type="EMBL" id="QWIO01003168">
    <property type="protein sequence ID" value="RMY46567.1"/>
    <property type="molecule type" value="Genomic_DNA"/>
</dbReference>
<dbReference type="AlphaFoldDB" id="A0A3M7C4I5"/>
<reference evidence="2 3" key="1">
    <citation type="journal article" date="2018" name="BMC Genomics">
        <title>Genomic evidence for intraspecific hybridization in a clonal and extremely halotolerant yeast.</title>
        <authorList>
            <person name="Gostincar C."/>
            <person name="Stajich J.E."/>
            <person name="Zupancic J."/>
            <person name="Zalar P."/>
            <person name="Gunde-Cimerman N."/>
        </authorList>
    </citation>
    <scope>NUCLEOTIDE SEQUENCE [LARGE SCALE GENOMIC DNA]</scope>
    <source>
        <strain evidence="2 3">EXF-10513</strain>
    </source>
</reference>
<evidence type="ECO:0000313" key="2">
    <source>
        <dbReference type="EMBL" id="RMY46567.1"/>
    </source>
</evidence>
<feature type="region of interest" description="Disordered" evidence="1">
    <location>
        <begin position="201"/>
        <end position="284"/>
    </location>
</feature>
<protein>
    <recommendedName>
        <fullName evidence="4">N-acetyltransferase domain-containing protein</fullName>
    </recommendedName>
</protein>
<feature type="compositionally biased region" description="Basic residues" evidence="1">
    <location>
        <begin position="257"/>
        <end position="268"/>
    </location>
</feature>
<name>A0A3M7C4I5_HORWE</name>
<dbReference type="InterPro" id="IPR016181">
    <property type="entry name" value="Acyl_CoA_acyltransferase"/>
</dbReference>
<gene>
    <name evidence="2" type="ORF">D0864_15229</name>
</gene>
<dbReference type="Proteomes" id="UP000269539">
    <property type="component" value="Unassembled WGS sequence"/>
</dbReference>
<feature type="region of interest" description="Disordered" evidence="1">
    <location>
        <begin position="114"/>
        <end position="186"/>
    </location>
</feature>
<feature type="compositionally biased region" description="Basic and acidic residues" evidence="1">
    <location>
        <begin position="120"/>
        <end position="132"/>
    </location>
</feature>
<dbReference type="Gene3D" id="3.40.630.30">
    <property type="match status" value="1"/>
</dbReference>
<feature type="compositionally biased region" description="Basic and acidic residues" evidence="1">
    <location>
        <begin position="238"/>
        <end position="251"/>
    </location>
</feature>
<dbReference type="SUPFAM" id="SSF55729">
    <property type="entry name" value="Acyl-CoA N-acyltransferases (Nat)"/>
    <property type="match status" value="1"/>
</dbReference>
<evidence type="ECO:0000313" key="3">
    <source>
        <dbReference type="Proteomes" id="UP000269539"/>
    </source>
</evidence>
<feature type="region of interest" description="Disordered" evidence="1">
    <location>
        <begin position="504"/>
        <end position="538"/>
    </location>
</feature>
<feature type="compositionally biased region" description="Polar residues" evidence="1">
    <location>
        <begin position="226"/>
        <end position="237"/>
    </location>
</feature>
<evidence type="ECO:0008006" key="4">
    <source>
        <dbReference type="Google" id="ProtNLM"/>
    </source>
</evidence>
<comment type="caution">
    <text evidence="2">The sequence shown here is derived from an EMBL/GenBank/DDBJ whole genome shotgun (WGS) entry which is preliminary data.</text>
</comment>
<feature type="compositionally biased region" description="Basic residues" evidence="1">
    <location>
        <begin position="20"/>
        <end position="32"/>
    </location>
</feature>
<organism evidence="2 3">
    <name type="scientific">Hortaea werneckii</name>
    <name type="common">Black yeast</name>
    <name type="synonym">Cladosporium werneckii</name>
    <dbReference type="NCBI Taxonomy" id="91943"/>
    <lineage>
        <taxon>Eukaryota</taxon>
        <taxon>Fungi</taxon>
        <taxon>Dikarya</taxon>
        <taxon>Ascomycota</taxon>
        <taxon>Pezizomycotina</taxon>
        <taxon>Dothideomycetes</taxon>
        <taxon>Dothideomycetidae</taxon>
        <taxon>Mycosphaerellales</taxon>
        <taxon>Teratosphaeriaceae</taxon>
        <taxon>Hortaea</taxon>
    </lineage>
</organism>